<keyword evidence="5" id="KW-1185">Reference proteome</keyword>
<dbReference type="EMBL" id="CM017323">
    <property type="protein sequence ID" value="KAE8021442.1"/>
    <property type="molecule type" value="Genomic_DNA"/>
</dbReference>
<dbReference type="InterPro" id="IPR036465">
    <property type="entry name" value="vWFA_dom_sf"/>
</dbReference>
<dbReference type="GO" id="GO:0008270">
    <property type="term" value="F:zinc ion binding"/>
    <property type="evidence" value="ECO:0007669"/>
    <property type="project" value="UniProtKB-KW"/>
</dbReference>
<gene>
    <name evidence="4" type="ORF">FH972_007331</name>
</gene>
<dbReference type="AlphaFoldDB" id="A0A5N6QXG2"/>
<dbReference type="GO" id="GO:0016567">
    <property type="term" value="P:protein ubiquitination"/>
    <property type="evidence" value="ECO:0007669"/>
    <property type="project" value="TreeGrafter"/>
</dbReference>
<accession>A0A5N6QXG2</accession>
<feature type="compositionally biased region" description="Low complexity" evidence="2">
    <location>
        <begin position="406"/>
        <end position="416"/>
    </location>
</feature>
<dbReference type="Proteomes" id="UP000327013">
    <property type="component" value="Chromosome 3"/>
</dbReference>
<reference evidence="4 5" key="1">
    <citation type="submission" date="2019-06" db="EMBL/GenBank/DDBJ databases">
        <title>A chromosomal-level reference genome of Carpinus fangiana (Coryloideae, Betulaceae).</title>
        <authorList>
            <person name="Yang X."/>
            <person name="Wang Z."/>
            <person name="Zhang L."/>
            <person name="Hao G."/>
            <person name="Liu J."/>
            <person name="Yang Y."/>
        </authorList>
    </citation>
    <scope>NUCLEOTIDE SEQUENCE [LARGE SCALE GENOMIC DNA]</scope>
    <source>
        <strain evidence="4">Cfa_2016G</strain>
        <tissue evidence="4">Leaf</tissue>
    </source>
</reference>
<feature type="domain" description="RING-type" evidence="3">
    <location>
        <begin position="426"/>
        <end position="459"/>
    </location>
</feature>
<protein>
    <recommendedName>
        <fullName evidence="3">RING-type domain-containing protein</fullName>
    </recommendedName>
</protein>
<dbReference type="InterPro" id="IPR001841">
    <property type="entry name" value="Znf_RING"/>
</dbReference>
<evidence type="ECO:0000256" key="2">
    <source>
        <dbReference type="SAM" id="MobiDB-lite"/>
    </source>
</evidence>
<proteinExistence type="predicted"/>
<feature type="compositionally biased region" description="Low complexity" evidence="2">
    <location>
        <begin position="38"/>
        <end position="61"/>
    </location>
</feature>
<dbReference type="SUPFAM" id="SSF57850">
    <property type="entry name" value="RING/U-box"/>
    <property type="match status" value="1"/>
</dbReference>
<dbReference type="PROSITE" id="PS50089">
    <property type="entry name" value="ZF_RING_2"/>
    <property type="match status" value="1"/>
</dbReference>
<dbReference type="PANTHER" id="PTHR45751">
    <property type="entry name" value="COPINE FAMILY PROTEIN 1"/>
    <property type="match status" value="1"/>
</dbReference>
<dbReference type="GO" id="GO:0004842">
    <property type="term" value="F:ubiquitin-protein transferase activity"/>
    <property type="evidence" value="ECO:0007669"/>
    <property type="project" value="TreeGrafter"/>
</dbReference>
<feature type="compositionally biased region" description="Polar residues" evidence="2">
    <location>
        <begin position="375"/>
        <end position="393"/>
    </location>
</feature>
<feature type="region of interest" description="Disordered" evidence="2">
    <location>
        <begin position="364"/>
        <end position="416"/>
    </location>
</feature>
<keyword evidence="1" id="KW-0863">Zinc-finger</keyword>
<dbReference type="InterPro" id="IPR002035">
    <property type="entry name" value="VWF_A"/>
</dbReference>
<dbReference type="Pfam" id="PF13920">
    <property type="entry name" value="zf-C3HC4_3"/>
    <property type="match status" value="1"/>
</dbReference>
<sequence>MGGRNSKEGSSSQTSSVRSNSSSWSRYQPPYGQENYNYPPQESESYSSPQYYPSSQEYVSQDYGRGHTSDNRAKMERRYSRIADEYNSLEQVTQALARAGLESSNLIVGIDFTKSNEWTGARSFNRRSLHHIGDGLNPYQQAISIIGKTMIAFDEDNLIPCFGFGDASTHDKDVFSFYPDERFCNGFEEVLSRYKEIVPHLRLAGPTSFAPIIEMAVTIVEQSGGQYHVLLIIADGQVTRSIDTEHGKLSTQEQKTVDAIVEASKFPLSIILVGVGDGPWDMMKEFDDNIPHRDFDNFQFVNFTELMSKSLPQSRKEAEFALAALMEIPSQYKATIELNLLGGRKGNSPQRVSLPPPIYGAASSSSLKPSRLSSFEPSVPSNFGDSRPMSTEPSVPPYYGESRPISTAPPATAPPATSSTYDNQLCAICFSNPKDMAFGCGHQTCCACGEDLEVCPICRRAILTRIRLY</sequence>
<dbReference type="GO" id="GO:0005634">
    <property type="term" value="C:nucleus"/>
    <property type="evidence" value="ECO:0007669"/>
    <property type="project" value="TreeGrafter"/>
</dbReference>
<evidence type="ECO:0000256" key="1">
    <source>
        <dbReference type="PROSITE-ProRule" id="PRU00175"/>
    </source>
</evidence>
<dbReference type="SMART" id="SM00327">
    <property type="entry name" value="VWA"/>
    <property type="match status" value="1"/>
</dbReference>
<dbReference type="EMBL" id="CM017323">
    <property type="protein sequence ID" value="KAE8021441.1"/>
    <property type="molecule type" value="Genomic_DNA"/>
</dbReference>
<evidence type="ECO:0000313" key="4">
    <source>
        <dbReference type="EMBL" id="KAE8021442.1"/>
    </source>
</evidence>
<feature type="compositionally biased region" description="Low complexity" evidence="2">
    <location>
        <begin position="364"/>
        <end position="374"/>
    </location>
</feature>
<dbReference type="OrthoDB" id="5855668at2759"/>
<evidence type="ECO:0000313" key="5">
    <source>
        <dbReference type="Proteomes" id="UP000327013"/>
    </source>
</evidence>
<feature type="compositionally biased region" description="Low complexity" evidence="2">
    <location>
        <begin position="10"/>
        <end position="25"/>
    </location>
</feature>
<name>A0A5N6QXG2_9ROSI</name>
<dbReference type="Pfam" id="PF07002">
    <property type="entry name" value="Copine"/>
    <property type="match status" value="1"/>
</dbReference>
<dbReference type="PANTHER" id="PTHR45751:SF29">
    <property type="entry name" value="E3 UBIQUITIN-PROTEIN LIGASE RGLG2"/>
    <property type="match status" value="1"/>
</dbReference>
<dbReference type="InterPro" id="IPR010734">
    <property type="entry name" value="Copine_C"/>
</dbReference>
<keyword evidence="1" id="KW-0862">Zinc</keyword>
<dbReference type="EMBL" id="CM017323">
    <property type="protein sequence ID" value="KAE8021443.1"/>
    <property type="molecule type" value="Genomic_DNA"/>
</dbReference>
<dbReference type="InterPro" id="IPR013083">
    <property type="entry name" value="Znf_RING/FYVE/PHD"/>
</dbReference>
<feature type="region of interest" description="Disordered" evidence="2">
    <location>
        <begin position="1"/>
        <end position="72"/>
    </location>
</feature>
<dbReference type="InterPro" id="IPR052079">
    <property type="entry name" value="E3_ligase/Copine_domain"/>
</dbReference>
<dbReference type="SUPFAM" id="SSF53300">
    <property type="entry name" value="vWA-like"/>
    <property type="match status" value="1"/>
</dbReference>
<evidence type="ECO:0000259" key="3">
    <source>
        <dbReference type="PROSITE" id="PS50089"/>
    </source>
</evidence>
<dbReference type="Gene3D" id="3.30.40.10">
    <property type="entry name" value="Zinc/RING finger domain, C3HC4 (zinc finger)"/>
    <property type="match status" value="1"/>
</dbReference>
<organism evidence="4 5">
    <name type="scientific">Carpinus fangiana</name>
    <dbReference type="NCBI Taxonomy" id="176857"/>
    <lineage>
        <taxon>Eukaryota</taxon>
        <taxon>Viridiplantae</taxon>
        <taxon>Streptophyta</taxon>
        <taxon>Embryophyta</taxon>
        <taxon>Tracheophyta</taxon>
        <taxon>Spermatophyta</taxon>
        <taxon>Magnoliopsida</taxon>
        <taxon>eudicotyledons</taxon>
        <taxon>Gunneridae</taxon>
        <taxon>Pentapetalae</taxon>
        <taxon>rosids</taxon>
        <taxon>fabids</taxon>
        <taxon>Fagales</taxon>
        <taxon>Betulaceae</taxon>
        <taxon>Carpinus</taxon>
    </lineage>
</organism>
<keyword evidence="1" id="KW-0479">Metal-binding</keyword>